<keyword evidence="2" id="KW-1185">Reference proteome</keyword>
<proteinExistence type="predicted"/>
<dbReference type="AlphaFoldDB" id="A0A4U0FHE3"/>
<dbReference type="GO" id="GO:0009234">
    <property type="term" value="P:menaquinone biosynthetic process"/>
    <property type="evidence" value="ECO:0007669"/>
    <property type="project" value="InterPro"/>
</dbReference>
<dbReference type="Gene3D" id="1.20.120.1450">
    <property type="match status" value="1"/>
</dbReference>
<dbReference type="RefSeq" id="WP_136776159.1">
    <property type="nucleotide sequence ID" value="NZ_SUPK01000001.1"/>
</dbReference>
<name>A0A4U0FHE3_9BACL</name>
<dbReference type="Proteomes" id="UP000309673">
    <property type="component" value="Unassembled WGS sequence"/>
</dbReference>
<evidence type="ECO:0000313" key="1">
    <source>
        <dbReference type="EMBL" id="TJY44350.1"/>
    </source>
</evidence>
<protein>
    <submittedName>
        <fullName evidence="1">Heptaprenyl diphosphate synthase</fullName>
    </submittedName>
</protein>
<evidence type="ECO:0000313" key="2">
    <source>
        <dbReference type="Proteomes" id="UP000309673"/>
    </source>
</evidence>
<comment type="caution">
    <text evidence="1">The sequence shown here is derived from an EMBL/GenBank/DDBJ whole genome shotgun (WGS) entry which is preliminary data.</text>
</comment>
<accession>A0A4U0FHE3</accession>
<dbReference type="Pfam" id="PF07307">
    <property type="entry name" value="HEPPP_synt_1"/>
    <property type="match status" value="1"/>
</dbReference>
<organism evidence="1 2">
    <name type="scientific">Cohnella pontilimi</name>
    <dbReference type="NCBI Taxonomy" id="2564100"/>
    <lineage>
        <taxon>Bacteria</taxon>
        <taxon>Bacillati</taxon>
        <taxon>Bacillota</taxon>
        <taxon>Bacilli</taxon>
        <taxon>Bacillales</taxon>
        <taxon>Paenibacillaceae</taxon>
        <taxon>Cohnella</taxon>
    </lineage>
</organism>
<dbReference type="EMBL" id="SUPK01000001">
    <property type="protein sequence ID" value="TJY44350.1"/>
    <property type="molecule type" value="Genomic_DNA"/>
</dbReference>
<reference evidence="1 2" key="1">
    <citation type="submission" date="2019-04" db="EMBL/GenBank/DDBJ databases">
        <title>Cohnella sp. nov., isolated from soil.</title>
        <authorList>
            <person name="Kim W."/>
        </authorList>
    </citation>
    <scope>NUCLEOTIDE SEQUENCE [LARGE SCALE GENOMIC DNA]</scope>
    <source>
        <strain evidence="1 2">CAU 1483</strain>
    </source>
</reference>
<dbReference type="InterPro" id="IPR009920">
    <property type="entry name" value="HEPPP_synth_su1"/>
</dbReference>
<gene>
    <name evidence="1" type="ORF">E5161_02915</name>
</gene>
<sequence length="292" mass="33340">MTRYRVEQLAHKYMNHDMIALHTELPDFPDGRIRLLYAVLGQQPAAASDKELLSLVTSLIQVGLDTHDMVDNRSAESGGGMPAMRSQQLKVLAGDYFSGRFYHLLSQAGHIDAIRRLSEAVSELNRIKMTLYLKTIRRELDPEQYVKYGTDLKSGLFLSFTGFMHGLYERVWPELIERFSRCEVLLQELRKADNPCPPGGNWVFWHIWQEGTEEERRQLTDRREDIGMIRHLLDKYEVKDKLAALLHQSAAQLQGLLGRLQSDKLTRELQPLIEPFLAAGGTRPAAALKELG</sequence>
<dbReference type="OrthoDB" id="2417886at2"/>